<comment type="subunit">
    <text evidence="5">Homodimer. The dihydroxyacetone kinase complex is composed of a homodimer of DhaM, a homodimer of DhaK and the subunit DhaL.</text>
</comment>
<dbReference type="PROSITE" id="PS51096">
    <property type="entry name" value="PTS_EIIA_TYPE_4"/>
    <property type="match status" value="1"/>
</dbReference>
<name>A0A2M8Z4P4_9FIRM</name>
<gene>
    <name evidence="7" type="ORF">H171_1917</name>
</gene>
<dbReference type="NCBIfam" id="TIGR02364">
    <property type="entry name" value="dha_pts"/>
    <property type="match status" value="1"/>
</dbReference>
<evidence type="ECO:0000313" key="8">
    <source>
        <dbReference type="Proteomes" id="UP000231092"/>
    </source>
</evidence>
<dbReference type="PANTHER" id="PTHR38594">
    <property type="entry name" value="PEP-DEPENDENT DIHYDROXYACETONE KINASE, PHOSPHORYL DONOR SUBUNIT DHAM"/>
    <property type="match status" value="1"/>
</dbReference>
<dbReference type="InterPro" id="IPR004701">
    <property type="entry name" value="PTS_EIIA_man-typ"/>
</dbReference>
<dbReference type="GO" id="GO:0009401">
    <property type="term" value="P:phosphoenolpyruvate-dependent sugar phosphotransferase system"/>
    <property type="evidence" value="ECO:0007669"/>
    <property type="project" value="InterPro"/>
</dbReference>
<accession>A0A2M8Z4P4</accession>
<dbReference type="EMBL" id="PGET01000001">
    <property type="protein sequence ID" value="PJJ28414.1"/>
    <property type="molecule type" value="Genomic_DNA"/>
</dbReference>
<dbReference type="SUPFAM" id="SSF53062">
    <property type="entry name" value="PTS system fructose IIA component-like"/>
    <property type="match status" value="1"/>
</dbReference>
<dbReference type="Gene3D" id="3.40.50.510">
    <property type="entry name" value="Phosphotransferase system, mannose-type IIA component"/>
    <property type="match status" value="1"/>
</dbReference>
<keyword evidence="4" id="KW-0808">Transferase</keyword>
<dbReference type="AlphaFoldDB" id="A0A2M8Z4P4"/>
<proteinExistence type="predicted"/>
<dbReference type="InterPro" id="IPR039643">
    <property type="entry name" value="DhaM"/>
</dbReference>
<dbReference type="InterPro" id="IPR012844">
    <property type="entry name" value="DhaM_N"/>
</dbReference>
<comment type="function">
    <text evidence="2">Component of the dihydroxyacetone kinase complex, which is responsible for the phosphoenolpyruvate (PEP)-dependent phosphorylation of dihydroxyacetone. DhaM serves as the phosphoryl donor. Is phosphorylated by phosphoenolpyruvate in an EI- and HPr-dependent reaction, and a phosphorelay system on histidine residues finally leads to phosphoryl transfer to DhaL and dihydroxyacetone.</text>
</comment>
<protein>
    <recommendedName>
        <fullName evidence="3">phosphoenolpyruvate--glycerone phosphotransferase</fullName>
        <ecNumber evidence="3">2.7.1.121</ecNumber>
    </recommendedName>
</protein>
<comment type="caution">
    <text evidence="7">The sequence shown here is derived from an EMBL/GenBank/DDBJ whole genome shotgun (WGS) entry which is preliminary data.</text>
</comment>
<evidence type="ECO:0000256" key="3">
    <source>
        <dbReference type="ARBA" id="ARBA00012095"/>
    </source>
</evidence>
<feature type="domain" description="PTS EIIA type-4" evidence="6">
    <location>
        <begin position="1"/>
        <end position="126"/>
    </location>
</feature>
<evidence type="ECO:0000259" key="6">
    <source>
        <dbReference type="PROSITE" id="PS51096"/>
    </source>
</evidence>
<comment type="catalytic activity">
    <reaction evidence="1">
        <text>dihydroxyacetone + phosphoenolpyruvate = dihydroxyacetone phosphate + pyruvate</text>
        <dbReference type="Rhea" id="RHEA:18381"/>
        <dbReference type="ChEBI" id="CHEBI:15361"/>
        <dbReference type="ChEBI" id="CHEBI:16016"/>
        <dbReference type="ChEBI" id="CHEBI:57642"/>
        <dbReference type="ChEBI" id="CHEBI:58702"/>
        <dbReference type="EC" id="2.7.1.121"/>
    </reaction>
</comment>
<dbReference type="GO" id="GO:0016020">
    <property type="term" value="C:membrane"/>
    <property type="evidence" value="ECO:0007669"/>
    <property type="project" value="InterPro"/>
</dbReference>
<evidence type="ECO:0000256" key="5">
    <source>
        <dbReference type="ARBA" id="ARBA00046577"/>
    </source>
</evidence>
<dbReference type="OrthoDB" id="7065393at2"/>
<evidence type="ECO:0000313" key="7">
    <source>
        <dbReference type="EMBL" id="PJJ28414.1"/>
    </source>
</evidence>
<organism evidence="7 8">
    <name type="scientific">[Clostridium] celerecrescens 18A</name>
    <dbReference type="NCBI Taxonomy" id="1286362"/>
    <lineage>
        <taxon>Bacteria</taxon>
        <taxon>Bacillati</taxon>
        <taxon>Bacillota</taxon>
        <taxon>Clostridia</taxon>
        <taxon>Lachnospirales</taxon>
        <taxon>Lachnospiraceae</taxon>
        <taxon>Lacrimispora</taxon>
    </lineage>
</organism>
<dbReference type="Proteomes" id="UP000231092">
    <property type="component" value="Unassembled WGS sequence"/>
</dbReference>
<keyword evidence="7" id="KW-0418">Kinase</keyword>
<dbReference type="Pfam" id="PF03610">
    <property type="entry name" value="EIIA-man"/>
    <property type="match status" value="1"/>
</dbReference>
<evidence type="ECO:0000256" key="4">
    <source>
        <dbReference type="ARBA" id="ARBA00022679"/>
    </source>
</evidence>
<evidence type="ECO:0000256" key="2">
    <source>
        <dbReference type="ARBA" id="ARBA00002788"/>
    </source>
</evidence>
<dbReference type="GO" id="GO:0019563">
    <property type="term" value="P:glycerol catabolic process"/>
    <property type="evidence" value="ECO:0007669"/>
    <property type="project" value="InterPro"/>
</dbReference>
<dbReference type="EC" id="2.7.1.121" evidence="3"/>
<evidence type="ECO:0000256" key="1">
    <source>
        <dbReference type="ARBA" id="ARBA00001113"/>
    </source>
</evidence>
<dbReference type="InterPro" id="IPR036662">
    <property type="entry name" value="PTS_EIIA_man-typ_sf"/>
</dbReference>
<dbReference type="RefSeq" id="WP_100304909.1">
    <property type="nucleotide sequence ID" value="NZ_PGET01000001.1"/>
</dbReference>
<reference evidence="7 8" key="1">
    <citation type="submission" date="2017-11" db="EMBL/GenBank/DDBJ databases">
        <title>Understudied soil microbes with underappreciated capabilities: Untangling the Clostridium saccharolyticum group.</title>
        <authorList>
            <person name="Leschine S."/>
        </authorList>
    </citation>
    <scope>NUCLEOTIDE SEQUENCE [LARGE SCALE GENOMIC DNA]</scope>
    <source>
        <strain evidence="7 8">18A</strain>
    </source>
</reference>
<sequence>MVGLVIVSHSDSLAKSVVELTKIMASNARIAPAGGLEDGSFGTSFEKIQAAIESVYSDDGVLVLMDMGSAVMTTEMVIEMLEEKKVEMVDCPLVEGAVVASIDAASGMDFETIKGDLAKVGGTRKF</sequence>
<dbReference type="GO" id="GO:0047324">
    <property type="term" value="F:phosphoenolpyruvate-glycerone phosphotransferase activity"/>
    <property type="evidence" value="ECO:0007669"/>
    <property type="project" value="UniProtKB-EC"/>
</dbReference>
<dbReference type="PANTHER" id="PTHR38594:SF1">
    <property type="entry name" value="PEP-DEPENDENT DIHYDROXYACETONE KINASE, PHOSPHORYL DONOR SUBUNIT DHAM"/>
    <property type="match status" value="1"/>
</dbReference>